<reference evidence="1" key="1">
    <citation type="submission" date="2020-08" db="EMBL/GenBank/DDBJ databases">
        <title>Genome public.</title>
        <authorList>
            <person name="Liu C."/>
            <person name="Sun Q."/>
        </authorList>
    </citation>
    <scope>NUCLEOTIDE SEQUENCE</scope>
    <source>
        <strain evidence="1">BX15</strain>
    </source>
</reference>
<name>A0A923MH50_9FIRM</name>
<dbReference type="RefSeq" id="WP_187013872.1">
    <property type="nucleotide sequence ID" value="NZ_JACOQI010000002.1"/>
</dbReference>
<sequence>MTNYENLKAAAQSLGDFCDNHEDCDGCTLSALCECMPAALPKLINAIAENKEKSGGKK</sequence>
<gene>
    <name evidence="1" type="ORF">H8Z83_04225</name>
</gene>
<protein>
    <submittedName>
        <fullName evidence="1">Uncharacterized protein</fullName>
    </submittedName>
</protein>
<dbReference type="Proteomes" id="UP000620327">
    <property type="component" value="Unassembled WGS sequence"/>
</dbReference>
<evidence type="ECO:0000313" key="2">
    <source>
        <dbReference type="Proteomes" id="UP000620327"/>
    </source>
</evidence>
<organism evidence="1 2">
    <name type="scientific">Dysosmobacter segnis</name>
    <dbReference type="NCBI Taxonomy" id="2763042"/>
    <lineage>
        <taxon>Bacteria</taxon>
        <taxon>Bacillati</taxon>
        <taxon>Bacillota</taxon>
        <taxon>Clostridia</taxon>
        <taxon>Eubacteriales</taxon>
        <taxon>Oscillospiraceae</taxon>
        <taxon>Dysosmobacter</taxon>
    </lineage>
</organism>
<evidence type="ECO:0000313" key="1">
    <source>
        <dbReference type="EMBL" id="MBC5769528.1"/>
    </source>
</evidence>
<accession>A0A923MH50</accession>
<dbReference type="AlphaFoldDB" id="A0A923MH50"/>
<proteinExistence type="predicted"/>
<keyword evidence="2" id="KW-1185">Reference proteome</keyword>
<dbReference type="EMBL" id="JACOQI010000002">
    <property type="protein sequence ID" value="MBC5769528.1"/>
    <property type="molecule type" value="Genomic_DNA"/>
</dbReference>
<comment type="caution">
    <text evidence="1">The sequence shown here is derived from an EMBL/GenBank/DDBJ whole genome shotgun (WGS) entry which is preliminary data.</text>
</comment>